<protein>
    <submittedName>
        <fullName evidence="2">Secreted protein</fullName>
    </submittedName>
</protein>
<sequence>MISFSSNLFNLFLIIINCLFQNATSNNNNNDKVPYYVPSSGGGKSLNRVPPTGLGEPLNVIISARSSSEVLTDSGFENYAKSIGFSQECLGLHLGDLQSANLGDGNGWLNETKLYRQDYGDPLLGSCIESLIGGNHFRYWRQNGTKAPSGALFLTVSSEEDLKKAHTIIPNGYNLGRDRLVRNATESNTTFGNRKYSTKVQYVGGMLAPGSVGVNHGISQDGKVAVLTVTAIPKFPSNKNPRPKLLKEPQVNITTGTVIVHHIVT</sequence>
<dbReference type="eggNOG" id="ENOG502RZXK">
    <property type="taxonomic scope" value="Eukaryota"/>
</dbReference>
<feature type="signal peptide" evidence="1">
    <location>
        <begin position="1"/>
        <end position="25"/>
    </location>
</feature>
<dbReference type="KEGG" id="mlr:MELLADRAFT_105176"/>
<dbReference type="GeneID" id="18922523"/>
<gene>
    <name evidence="2" type="ORF">MELLADRAFT_105176</name>
</gene>
<organism evidence="3">
    <name type="scientific">Melampsora larici-populina (strain 98AG31 / pathotype 3-4-7)</name>
    <name type="common">Poplar leaf rust fungus</name>
    <dbReference type="NCBI Taxonomy" id="747676"/>
    <lineage>
        <taxon>Eukaryota</taxon>
        <taxon>Fungi</taxon>
        <taxon>Dikarya</taxon>
        <taxon>Basidiomycota</taxon>
        <taxon>Pucciniomycotina</taxon>
        <taxon>Pucciniomycetes</taxon>
        <taxon>Pucciniales</taxon>
        <taxon>Melampsoraceae</taxon>
        <taxon>Melampsora</taxon>
    </lineage>
</organism>
<evidence type="ECO:0000313" key="2">
    <source>
        <dbReference type="EMBL" id="EGG08208.1"/>
    </source>
</evidence>
<dbReference type="HOGENOM" id="CLU_061244_0_0_1"/>
<evidence type="ECO:0000256" key="1">
    <source>
        <dbReference type="SAM" id="SignalP"/>
    </source>
</evidence>
<accession>F4RGV7</accession>
<evidence type="ECO:0000313" key="3">
    <source>
        <dbReference type="Proteomes" id="UP000001072"/>
    </source>
</evidence>
<keyword evidence="3" id="KW-1185">Reference proteome</keyword>
<dbReference type="Proteomes" id="UP000001072">
    <property type="component" value="Unassembled WGS sequence"/>
</dbReference>
<dbReference type="EMBL" id="GL883101">
    <property type="protein sequence ID" value="EGG08208.1"/>
    <property type="molecule type" value="Genomic_DNA"/>
</dbReference>
<name>F4RGV7_MELLP</name>
<keyword evidence="1" id="KW-0732">Signal</keyword>
<dbReference type="RefSeq" id="XP_007408406.1">
    <property type="nucleotide sequence ID" value="XM_007408344.1"/>
</dbReference>
<reference evidence="3" key="1">
    <citation type="journal article" date="2011" name="Proc. Natl. Acad. Sci. U.S.A.">
        <title>Obligate biotrophy features unraveled by the genomic analysis of rust fungi.</title>
        <authorList>
            <person name="Duplessis S."/>
            <person name="Cuomo C.A."/>
            <person name="Lin Y.-C."/>
            <person name="Aerts A."/>
            <person name="Tisserant E."/>
            <person name="Veneault-Fourrey C."/>
            <person name="Joly D.L."/>
            <person name="Hacquard S."/>
            <person name="Amselem J."/>
            <person name="Cantarel B.L."/>
            <person name="Chiu R."/>
            <person name="Coutinho P.M."/>
            <person name="Feau N."/>
            <person name="Field M."/>
            <person name="Frey P."/>
            <person name="Gelhaye E."/>
            <person name="Goldberg J."/>
            <person name="Grabherr M.G."/>
            <person name="Kodira C.D."/>
            <person name="Kohler A."/>
            <person name="Kuees U."/>
            <person name="Lindquist E.A."/>
            <person name="Lucas S.M."/>
            <person name="Mago R."/>
            <person name="Mauceli E."/>
            <person name="Morin E."/>
            <person name="Murat C."/>
            <person name="Pangilinan J.L."/>
            <person name="Park R."/>
            <person name="Pearson M."/>
            <person name="Quesneville H."/>
            <person name="Rouhier N."/>
            <person name="Sakthikumar S."/>
            <person name="Salamov A.A."/>
            <person name="Schmutz J."/>
            <person name="Selles B."/>
            <person name="Shapiro H."/>
            <person name="Tanguay P."/>
            <person name="Tuskan G.A."/>
            <person name="Henrissat B."/>
            <person name="Van de Peer Y."/>
            <person name="Rouze P."/>
            <person name="Ellis J.G."/>
            <person name="Dodds P.N."/>
            <person name="Schein J.E."/>
            <person name="Zhong S."/>
            <person name="Hamelin R.C."/>
            <person name="Grigoriev I.V."/>
            <person name="Szabo L.J."/>
            <person name="Martin F."/>
        </authorList>
    </citation>
    <scope>NUCLEOTIDE SEQUENCE [LARGE SCALE GENOMIC DNA]</scope>
    <source>
        <strain evidence="3">98AG31 / pathotype 3-4-7</strain>
    </source>
</reference>
<proteinExistence type="predicted"/>
<dbReference type="InParanoid" id="F4RGV7"/>
<feature type="chain" id="PRO_5003321588" evidence="1">
    <location>
        <begin position="26"/>
        <end position="265"/>
    </location>
</feature>
<dbReference type="AlphaFoldDB" id="F4RGV7"/>
<dbReference type="OrthoDB" id="2310204at2759"/>
<dbReference type="VEuPathDB" id="FungiDB:MELLADRAFT_105176"/>
<dbReference type="STRING" id="747676.F4RGV7"/>